<dbReference type="Proteomes" id="UP000095287">
    <property type="component" value="Unplaced"/>
</dbReference>
<accession>A0A1I7Y858</accession>
<evidence type="ECO:0000313" key="1">
    <source>
        <dbReference type="Proteomes" id="UP000095287"/>
    </source>
</evidence>
<proteinExistence type="predicted"/>
<dbReference type="AlphaFoldDB" id="A0A1I7Y858"/>
<organism evidence="1 2">
    <name type="scientific">Steinernema glaseri</name>
    <dbReference type="NCBI Taxonomy" id="37863"/>
    <lineage>
        <taxon>Eukaryota</taxon>
        <taxon>Metazoa</taxon>
        <taxon>Ecdysozoa</taxon>
        <taxon>Nematoda</taxon>
        <taxon>Chromadorea</taxon>
        <taxon>Rhabditida</taxon>
        <taxon>Tylenchina</taxon>
        <taxon>Panagrolaimomorpha</taxon>
        <taxon>Strongyloidoidea</taxon>
        <taxon>Steinernematidae</taxon>
        <taxon>Steinernema</taxon>
    </lineage>
</organism>
<dbReference type="WBParaSite" id="L893_g13616.t1">
    <property type="protein sequence ID" value="L893_g13616.t1"/>
    <property type="gene ID" value="L893_g13616"/>
</dbReference>
<keyword evidence="1" id="KW-1185">Reference proteome</keyword>
<name>A0A1I7Y858_9BILA</name>
<evidence type="ECO:0000313" key="2">
    <source>
        <dbReference type="WBParaSite" id="L893_g13616.t1"/>
    </source>
</evidence>
<protein>
    <submittedName>
        <fullName evidence="2">Secreted protein</fullName>
    </submittedName>
</protein>
<reference evidence="2" key="1">
    <citation type="submission" date="2016-11" db="UniProtKB">
        <authorList>
            <consortium name="WormBaseParasite"/>
        </authorList>
    </citation>
    <scope>IDENTIFICATION</scope>
</reference>
<sequence length="93" mass="10270">MTYETEMTSPEEVESVLGKTLLCALMLVSSTASGMRFGDIFDGHPMLFSVPVRTVVSIVDHKAVQKLMNQRLQAFSKAAVKLKMDSFERGQAT</sequence>